<feature type="transmembrane region" description="Helical" evidence="6">
    <location>
        <begin position="218"/>
        <end position="238"/>
    </location>
</feature>
<accession>A0AAV0IMU9</accession>
<evidence type="ECO:0000256" key="4">
    <source>
        <dbReference type="ARBA" id="ARBA00022989"/>
    </source>
</evidence>
<feature type="transmembrane region" description="Helical" evidence="6">
    <location>
        <begin position="258"/>
        <end position="276"/>
    </location>
</feature>
<dbReference type="Pfam" id="PF00892">
    <property type="entry name" value="EamA"/>
    <property type="match status" value="2"/>
</dbReference>
<evidence type="ECO:0000256" key="6">
    <source>
        <dbReference type="RuleBase" id="RU363077"/>
    </source>
</evidence>
<dbReference type="SUPFAM" id="SSF103481">
    <property type="entry name" value="Multidrug resistance efflux transporter EmrE"/>
    <property type="match status" value="2"/>
</dbReference>
<proteinExistence type="inferred from homology"/>
<evidence type="ECO:0000313" key="9">
    <source>
        <dbReference type="Proteomes" id="UP001154282"/>
    </source>
</evidence>
<reference evidence="8" key="1">
    <citation type="submission" date="2022-08" db="EMBL/GenBank/DDBJ databases">
        <authorList>
            <person name="Gutierrez-Valencia J."/>
        </authorList>
    </citation>
    <scope>NUCLEOTIDE SEQUENCE</scope>
</reference>
<dbReference type="AlphaFoldDB" id="A0AAV0IMU9"/>
<dbReference type="InterPro" id="IPR037185">
    <property type="entry name" value="EmrE-like"/>
</dbReference>
<keyword evidence="3 6" id="KW-0812">Transmembrane</keyword>
<dbReference type="EMBL" id="CAMGYJ010000004">
    <property type="protein sequence ID" value="CAI0398845.1"/>
    <property type="molecule type" value="Genomic_DNA"/>
</dbReference>
<feature type="transmembrane region" description="Helical" evidence="6">
    <location>
        <begin position="186"/>
        <end position="206"/>
    </location>
</feature>
<sequence>MGMQWRSLEELLPFAAMVTVECLDVGMTTLSKAAMSEGMSHFVFVVYSNALATLIMFPSSLFLNCNRKTAAPIITYPLIWKFFLLGLFGMTVMQNCVFTGVSYSSPTLASALSQLIPAFTFLLAVLFRMEKLNLGSLRGQVKILATIVCISGALIVIFYKGPPIWASNVVQSLPNPDLPTITADSWVIGGLFIAMACLSMSIFNIFQASVLNEFHSNITIVAYCCLFGTIQSALVSLIAEKDPNAWKLQADIKLLSVIYSAVFGNVASYSVMSWCIQIKGPVFVAMFKPLSIAIASFLGVLFLGDTLHIGSVVGAMVIVAGFYGVIWAQSGEDKPSREHIGEYRVASSFAAGESSSSVSAGLLDNYVDV</sequence>
<evidence type="ECO:0000256" key="1">
    <source>
        <dbReference type="ARBA" id="ARBA00004141"/>
    </source>
</evidence>
<organism evidence="8 9">
    <name type="scientific">Linum tenue</name>
    <dbReference type="NCBI Taxonomy" id="586396"/>
    <lineage>
        <taxon>Eukaryota</taxon>
        <taxon>Viridiplantae</taxon>
        <taxon>Streptophyta</taxon>
        <taxon>Embryophyta</taxon>
        <taxon>Tracheophyta</taxon>
        <taxon>Spermatophyta</taxon>
        <taxon>Magnoliopsida</taxon>
        <taxon>eudicotyledons</taxon>
        <taxon>Gunneridae</taxon>
        <taxon>Pentapetalae</taxon>
        <taxon>rosids</taxon>
        <taxon>fabids</taxon>
        <taxon>Malpighiales</taxon>
        <taxon>Linaceae</taxon>
        <taxon>Linum</taxon>
    </lineage>
</organism>
<name>A0AAV0IMU9_9ROSI</name>
<protein>
    <recommendedName>
        <fullName evidence="6">WAT1-related protein</fullName>
    </recommendedName>
</protein>
<evidence type="ECO:0000256" key="3">
    <source>
        <dbReference type="ARBA" id="ARBA00022692"/>
    </source>
</evidence>
<dbReference type="InterPro" id="IPR030184">
    <property type="entry name" value="WAT1-related"/>
</dbReference>
<keyword evidence="5 6" id="KW-0472">Membrane</keyword>
<feature type="transmembrane region" description="Helical" evidence="6">
    <location>
        <begin position="78"/>
        <end position="101"/>
    </location>
</feature>
<evidence type="ECO:0000313" key="8">
    <source>
        <dbReference type="EMBL" id="CAI0398845.1"/>
    </source>
</evidence>
<feature type="transmembrane region" description="Helical" evidence="6">
    <location>
        <begin position="38"/>
        <end position="57"/>
    </location>
</feature>
<feature type="domain" description="EamA" evidence="7">
    <location>
        <begin position="27"/>
        <end position="151"/>
    </location>
</feature>
<comment type="subcellular location">
    <subcellularLocation>
        <location evidence="1 6">Membrane</location>
        <topology evidence="1 6">Multi-pass membrane protein</topology>
    </subcellularLocation>
</comment>
<evidence type="ECO:0000256" key="2">
    <source>
        <dbReference type="ARBA" id="ARBA00007635"/>
    </source>
</evidence>
<evidence type="ECO:0000256" key="5">
    <source>
        <dbReference type="ARBA" id="ARBA00023136"/>
    </source>
</evidence>
<gene>
    <name evidence="8" type="ORF">LITE_LOCUS10059</name>
</gene>
<keyword evidence="4 6" id="KW-1133">Transmembrane helix</keyword>
<dbReference type="GO" id="GO:0022857">
    <property type="term" value="F:transmembrane transporter activity"/>
    <property type="evidence" value="ECO:0007669"/>
    <property type="project" value="InterPro"/>
</dbReference>
<feature type="transmembrane region" description="Helical" evidence="6">
    <location>
        <begin position="309"/>
        <end position="328"/>
    </location>
</feature>
<evidence type="ECO:0000259" key="7">
    <source>
        <dbReference type="Pfam" id="PF00892"/>
    </source>
</evidence>
<feature type="domain" description="EamA" evidence="7">
    <location>
        <begin position="188"/>
        <end position="326"/>
    </location>
</feature>
<dbReference type="InterPro" id="IPR000620">
    <property type="entry name" value="EamA_dom"/>
</dbReference>
<dbReference type="GO" id="GO:0016020">
    <property type="term" value="C:membrane"/>
    <property type="evidence" value="ECO:0007669"/>
    <property type="project" value="UniProtKB-SubCell"/>
</dbReference>
<keyword evidence="9" id="KW-1185">Reference proteome</keyword>
<feature type="transmembrane region" description="Helical" evidence="6">
    <location>
        <begin position="107"/>
        <end position="129"/>
    </location>
</feature>
<feature type="transmembrane region" description="Helical" evidence="6">
    <location>
        <begin position="141"/>
        <end position="159"/>
    </location>
</feature>
<feature type="transmembrane region" description="Helical" evidence="6">
    <location>
        <begin position="283"/>
        <end position="303"/>
    </location>
</feature>
<comment type="caution">
    <text evidence="8">The sequence shown here is derived from an EMBL/GenBank/DDBJ whole genome shotgun (WGS) entry which is preliminary data.</text>
</comment>
<dbReference type="PANTHER" id="PTHR31218">
    <property type="entry name" value="WAT1-RELATED PROTEIN"/>
    <property type="match status" value="1"/>
</dbReference>
<dbReference type="Proteomes" id="UP001154282">
    <property type="component" value="Unassembled WGS sequence"/>
</dbReference>
<comment type="similarity">
    <text evidence="2 6">Belongs to the drug/metabolite transporter (DMT) superfamily. Plant drug/metabolite exporter (P-DME) (TC 2.A.7.4) family.</text>
</comment>